<evidence type="ECO:0000313" key="1">
    <source>
        <dbReference type="EMBL" id="RKN14818.1"/>
    </source>
</evidence>
<dbReference type="Proteomes" id="UP000268652">
    <property type="component" value="Unassembled WGS sequence"/>
</dbReference>
<gene>
    <name evidence="1" type="ORF">D7318_28430</name>
</gene>
<proteinExistence type="predicted"/>
<name>A0ABX9QW92_9ACTN</name>
<dbReference type="EMBL" id="RBDY01000036">
    <property type="protein sequence ID" value="RKN14818.1"/>
    <property type="molecule type" value="Genomic_DNA"/>
</dbReference>
<sequence length="125" mass="13888">MGTDRRLRRLVVGGTTWCWAVRQHVDRSDYANCRLVLSLYREGTRRRLGLVFRPGPGRIISNSAFEAGALIRLPDRAYLNLHRPGTVRVLLDAALPGLALPASPGRTETDGWPHFDTVVGQGRAE</sequence>
<reference evidence="1 2" key="1">
    <citation type="submission" date="2018-09" db="EMBL/GenBank/DDBJ databases">
        <title>Streptomyces sp. nov. DS1-2, an endophytic actinomycete isolated from roots of Dendrobium scabrilingue.</title>
        <authorList>
            <person name="Kuncharoen N."/>
            <person name="Kudo T."/>
            <person name="Ohkuma M."/>
            <person name="Yuki M."/>
            <person name="Tanasupawat S."/>
        </authorList>
    </citation>
    <scope>NUCLEOTIDE SEQUENCE [LARGE SCALE GENOMIC DNA]</scope>
    <source>
        <strain evidence="1 2">DS1-2</strain>
    </source>
</reference>
<protein>
    <submittedName>
        <fullName evidence="1">Uncharacterized protein</fullName>
    </submittedName>
</protein>
<comment type="caution">
    <text evidence="1">The sequence shown here is derived from an EMBL/GenBank/DDBJ whole genome shotgun (WGS) entry which is preliminary data.</text>
</comment>
<evidence type="ECO:0000313" key="2">
    <source>
        <dbReference type="Proteomes" id="UP000268652"/>
    </source>
</evidence>
<organism evidence="1 2">
    <name type="scientific">Streptomyces radicis</name>
    <dbReference type="NCBI Taxonomy" id="1750517"/>
    <lineage>
        <taxon>Bacteria</taxon>
        <taxon>Bacillati</taxon>
        <taxon>Actinomycetota</taxon>
        <taxon>Actinomycetes</taxon>
        <taxon>Kitasatosporales</taxon>
        <taxon>Streptomycetaceae</taxon>
        <taxon>Streptomyces</taxon>
    </lineage>
</organism>
<accession>A0ABX9QW92</accession>
<keyword evidence="2" id="KW-1185">Reference proteome</keyword>